<feature type="transmembrane region" description="Helical" evidence="8">
    <location>
        <begin position="79"/>
        <end position="101"/>
    </location>
</feature>
<dbReference type="GO" id="GO:0005886">
    <property type="term" value="C:plasma membrane"/>
    <property type="evidence" value="ECO:0007669"/>
    <property type="project" value="UniProtKB-SubCell"/>
</dbReference>
<sequence length="109" mass="12182">MTEFIGKFFARLLPLLLFLVIMVVVSRYVFGVGQTGIQELALYLHALIFLGCAGWAYIADEHVRVDIFYQNASPAYKKLINNLGIILFLAPAMGIIGFYSIDFVATSWA</sequence>
<dbReference type="AlphaFoldDB" id="A0A383E0D7"/>
<evidence type="ECO:0000313" key="10">
    <source>
        <dbReference type="EMBL" id="SVE49875.1"/>
    </source>
</evidence>
<feature type="transmembrane region" description="Helical" evidence="8">
    <location>
        <begin position="12"/>
        <end position="30"/>
    </location>
</feature>
<gene>
    <name evidence="10" type="ORF">METZ01_LOCUS502729</name>
</gene>
<evidence type="ECO:0000256" key="1">
    <source>
        <dbReference type="ARBA" id="ARBA00004429"/>
    </source>
</evidence>
<dbReference type="Pfam" id="PF04290">
    <property type="entry name" value="DctQ"/>
    <property type="match status" value="1"/>
</dbReference>
<dbReference type="PANTHER" id="PTHR35011">
    <property type="entry name" value="2,3-DIKETO-L-GULONATE TRAP TRANSPORTER SMALL PERMEASE PROTEIN YIAM"/>
    <property type="match status" value="1"/>
</dbReference>
<keyword evidence="5 8" id="KW-0812">Transmembrane</keyword>
<organism evidence="10">
    <name type="scientific">marine metagenome</name>
    <dbReference type="NCBI Taxonomy" id="408172"/>
    <lineage>
        <taxon>unclassified sequences</taxon>
        <taxon>metagenomes</taxon>
        <taxon>ecological metagenomes</taxon>
    </lineage>
</organism>
<evidence type="ECO:0000256" key="8">
    <source>
        <dbReference type="SAM" id="Phobius"/>
    </source>
</evidence>
<evidence type="ECO:0000259" key="9">
    <source>
        <dbReference type="Pfam" id="PF04290"/>
    </source>
</evidence>
<keyword evidence="7 8" id="KW-0472">Membrane</keyword>
<feature type="non-terminal residue" evidence="10">
    <location>
        <position position="109"/>
    </location>
</feature>
<keyword evidence="4" id="KW-0997">Cell inner membrane</keyword>
<evidence type="ECO:0000256" key="4">
    <source>
        <dbReference type="ARBA" id="ARBA00022519"/>
    </source>
</evidence>
<feature type="transmembrane region" description="Helical" evidence="8">
    <location>
        <begin position="42"/>
        <end position="59"/>
    </location>
</feature>
<evidence type="ECO:0000256" key="3">
    <source>
        <dbReference type="ARBA" id="ARBA00022475"/>
    </source>
</evidence>
<evidence type="ECO:0000256" key="2">
    <source>
        <dbReference type="ARBA" id="ARBA00022448"/>
    </source>
</evidence>
<dbReference type="PANTHER" id="PTHR35011:SF4">
    <property type="entry name" value="SLL1102 PROTEIN"/>
    <property type="match status" value="1"/>
</dbReference>
<feature type="domain" description="Tripartite ATP-independent periplasmic transporters DctQ component" evidence="9">
    <location>
        <begin position="17"/>
        <end position="103"/>
    </location>
</feature>
<name>A0A383E0D7_9ZZZZ</name>
<reference evidence="10" key="1">
    <citation type="submission" date="2018-05" db="EMBL/GenBank/DDBJ databases">
        <authorList>
            <person name="Lanie J.A."/>
            <person name="Ng W.-L."/>
            <person name="Kazmierczak K.M."/>
            <person name="Andrzejewski T.M."/>
            <person name="Davidsen T.M."/>
            <person name="Wayne K.J."/>
            <person name="Tettelin H."/>
            <person name="Glass J.I."/>
            <person name="Rusch D."/>
            <person name="Podicherti R."/>
            <person name="Tsui H.-C.T."/>
            <person name="Winkler M.E."/>
        </authorList>
    </citation>
    <scope>NUCLEOTIDE SEQUENCE</scope>
</reference>
<keyword evidence="3" id="KW-1003">Cell membrane</keyword>
<evidence type="ECO:0000256" key="5">
    <source>
        <dbReference type="ARBA" id="ARBA00022692"/>
    </source>
</evidence>
<dbReference type="InterPro" id="IPR007387">
    <property type="entry name" value="TRAP_DctQ"/>
</dbReference>
<proteinExistence type="predicted"/>
<accession>A0A383E0D7</accession>
<keyword evidence="6 8" id="KW-1133">Transmembrane helix</keyword>
<evidence type="ECO:0000256" key="6">
    <source>
        <dbReference type="ARBA" id="ARBA00022989"/>
    </source>
</evidence>
<protein>
    <recommendedName>
        <fullName evidence="9">Tripartite ATP-independent periplasmic transporters DctQ component domain-containing protein</fullName>
    </recommendedName>
</protein>
<comment type="subcellular location">
    <subcellularLocation>
        <location evidence="1">Cell inner membrane</location>
        <topology evidence="1">Multi-pass membrane protein</topology>
    </subcellularLocation>
</comment>
<dbReference type="InterPro" id="IPR055348">
    <property type="entry name" value="DctQ"/>
</dbReference>
<dbReference type="EMBL" id="UINC01221509">
    <property type="protein sequence ID" value="SVE49875.1"/>
    <property type="molecule type" value="Genomic_DNA"/>
</dbReference>
<evidence type="ECO:0000256" key="7">
    <source>
        <dbReference type="ARBA" id="ARBA00023136"/>
    </source>
</evidence>
<keyword evidence="2" id="KW-0813">Transport</keyword>